<protein>
    <recommendedName>
        <fullName evidence="7">Protein kinase domain-containing protein</fullName>
    </recommendedName>
</protein>
<keyword evidence="3" id="KW-0418">Kinase</keyword>
<dbReference type="InterPro" id="IPR011009">
    <property type="entry name" value="Kinase-like_dom_sf"/>
</dbReference>
<name>A0ABQ3B3I5_9GAMM</name>
<feature type="domain" description="Protein kinase" evidence="7">
    <location>
        <begin position="72"/>
        <end position="330"/>
    </location>
</feature>
<dbReference type="InterPro" id="IPR008271">
    <property type="entry name" value="Ser/Thr_kinase_AS"/>
</dbReference>
<dbReference type="SUPFAM" id="SSF56112">
    <property type="entry name" value="Protein kinase-like (PK-like)"/>
    <property type="match status" value="1"/>
</dbReference>
<evidence type="ECO:0000256" key="3">
    <source>
        <dbReference type="ARBA" id="ARBA00022777"/>
    </source>
</evidence>
<dbReference type="Pfam" id="PF00069">
    <property type="entry name" value="Pkinase"/>
    <property type="match status" value="1"/>
</dbReference>
<dbReference type="PANTHER" id="PTHR43289:SF6">
    <property type="entry name" value="SERINE_THREONINE-PROTEIN KINASE NEKL-3"/>
    <property type="match status" value="1"/>
</dbReference>
<evidence type="ECO:0000259" key="7">
    <source>
        <dbReference type="PROSITE" id="PS50011"/>
    </source>
</evidence>
<proteinExistence type="predicted"/>
<accession>A0ABQ3B3I5</accession>
<evidence type="ECO:0000256" key="2">
    <source>
        <dbReference type="ARBA" id="ARBA00022741"/>
    </source>
</evidence>
<comment type="caution">
    <text evidence="8">The sequence shown here is derived from an EMBL/GenBank/DDBJ whole genome shotgun (WGS) entry which is preliminary data.</text>
</comment>
<organism evidence="8 9">
    <name type="scientific">Cellvibrio zantedeschiae</name>
    <dbReference type="NCBI Taxonomy" id="1237077"/>
    <lineage>
        <taxon>Bacteria</taxon>
        <taxon>Pseudomonadati</taxon>
        <taxon>Pseudomonadota</taxon>
        <taxon>Gammaproteobacteria</taxon>
        <taxon>Cellvibrionales</taxon>
        <taxon>Cellvibrionaceae</taxon>
        <taxon>Cellvibrio</taxon>
    </lineage>
</organism>
<dbReference type="InterPro" id="IPR017441">
    <property type="entry name" value="Protein_kinase_ATP_BS"/>
</dbReference>
<keyword evidence="1" id="KW-0808">Transferase</keyword>
<dbReference type="Gene3D" id="3.30.200.20">
    <property type="entry name" value="Phosphorylase Kinase, domain 1"/>
    <property type="match status" value="1"/>
</dbReference>
<dbReference type="EMBL" id="BMYZ01000002">
    <property type="protein sequence ID" value="GGY76703.1"/>
    <property type="molecule type" value="Genomic_DNA"/>
</dbReference>
<sequence length="464" mass="51596">MTNDPTLINSTSPDATLVNNASSDATVINSSAPNIETGNAAATHNYHTDVQTRTTNNTEKSPDIGDVIKARFVLDELLGKGGMGSVYRALDLRKKEAGDNKPYVALKLLGDEFKHHPHALVTLQREARKTQELAHPNIVTVYDFDRDGDLIYLTMEELKGKSLDEFIENSNTSLSLAQKLDLLQQIAQGLSYAHSKGIVHSDLKPANIFVTDKNTVKILDFGIARAANKEIYEDNFDAGRLGAVTFAYGSLEMLNFDSPHPSDDIYALGIIACELIGKQHPYQRHNAQQVLADAIVPELPPLKNPLLRKLLLRSIAVKRTNRIQTAREFLKQLKFARRGIKTLGSIAALLIVALAGNFGYWHYFGKHEIAFADLPIASQTSFNQYLQEAELAMSFNDLQGAVVNIDQAYKIHQTQAQMLKLRDKVVAIINENLATANNDETRNFYQQQLQQLHAYPAFATVKTR</sequence>
<evidence type="ECO:0000313" key="9">
    <source>
        <dbReference type="Proteomes" id="UP000619761"/>
    </source>
</evidence>
<feature type="binding site" evidence="5">
    <location>
        <position position="107"/>
    </location>
    <ligand>
        <name>ATP</name>
        <dbReference type="ChEBI" id="CHEBI:30616"/>
    </ligand>
</feature>
<dbReference type="PROSITE" id="PS00107">
    <property type="entry name" value="PROTEIN_KINASE_ATP"/>
    <property type="match status" value="1"/>
</dbReference>
<dbReference type="CDD" id="cd14014">
    <property type="entry name" value="STKc_PknB_like"/>
    <property type="match status" value="1"/>
</dbReference>
<keyword evidence="4 5" id="KW-0067">ATP-binding</keyword>
<evidence type="ECO:0000256" key="5">
    <source>
        <dbReference type="PROSITE-ProRule" id="PRU10141"/>
    </source>
</evidence>
<dbReference type="PROSITE" id="PS00108">
    <property type="entry name" value="PROTEIN_KINASE_ST"/>
    <property type="match status" value="1"/>
</dbReference>
<dbReference type="Gene3D" id="1.10.510.10">
    <property type="entry name" value="Transferase(Phosphotransferase) domain 1"/>
    <property type="match status" value="1"/>
</dbReference>
<keyword evidence="6" id="KW-0472">Membrane</keyword>
<dbReference type="InterPro" id="IPR000719">
    <property type="entry name" value="Prot_kinase_dom"/>
</dbReference>
<evidence type="ECO:0000256" key="4">
    <source>
        <dbReference type="ARBA" id="ARBA00022840"/>
    </source>
</evidence>
<evidence type="ECO:0000313" key="8">
    <source>
        <dbReference type="EMBL" id="GGY76703.1"/>
    </source>
</evidence>
<dbReference type="PANTHER" id="PTHR43289">
    <property type="entry name" value="MITOGEN-ACTIVATED PROTEIN KINASE KINASE KINASE 20-RELATED"/>
    <property type="match status" value="1"/>
</dbReference>
<keyword evidence="6" id="KW-0812">Transmembrane</keyword>
<reference evidence="9" key="1">
    <citation type="journal article" date="2019" name="Int. J. Syst. Evol. Microbiol.">
        <title>The Global Catalogue of Microorganisms (GCM) 10K type strain sequencing project: providing services to taxonomists for standard genome sequencing and annotation.</title>
        <authorList>
            <consortium name="The Broad Institute Genomics Platform"/>
            <consortium name="The Broad Institute Genome Sequencing Center for Infectious Disease"/>
            <person name="Wu L."/>
            <person name="Ma J."/>
        </authorList>
    </citation>
    <scope>NUCLEOTIDE SEQUENCE [LARGE SCALE GENOMIC DNA]</scope>
    <source>
        <strain evidence="9">KCTC 32239</strain>
    </source>
</reference>
<evidence type="ECO:0000256" key="6">
    <source>
        <dbReference type="SAM" id="Phobius"/>
    </source>
</evidence>
<keyword evidence="2 5" id="KW-0547">Nucleotide-binding</keyword>
<keyword evidence="9" id="KW-1185">Reference proteome</keyword>
<dbReference type="Proteomes" id="UP000619761">
    <property type="component" value="Unassembled WGS sequence"/>
</dbReference>
<dbReference type="RefSeq" id="WP_189418502.1">
    <property type="nucleotide sequence ID" value="NZ_BMYZ01000002.1"/>
</dbReference>
<feature type="transmembrane region" description="Helical" evidence="6">
    <location>
        <begin position="343"/>
        <end position="363"/>
    </location>
</feature>
<dbReference type="SMART" id="SM00220">
    <property type="entry name" value="S_TKc"/>
    <property type="match status" value="1"/>
</dbReference>
<keyword evidence="6" id="KW-1133">Transmembrane helix</keyword>
<gene>
    <name evidence="8" type="ORF">GCM10011613_21500</name>
</gene>
<evidence type="ECO:0000256" key="1">
    <source>
        <dbReference type="ARBA" id="ARBA00022679"/>
    </source>
</evidence>
<dbReference type="PROSITE" id="PS50011">
    <property type="entry name" value="PROTEIN_KINASE_DOM"/>
    <property type="match status" value="1"/>
</dbReference>